<feature type="transmembrane region" description="Helical" evidence="6">
    <location>
        <begin position="416"/>
        <end position="439"/>
    </location>
</feature>
<feature type="transmembrane region" description="Helical" evidence="6">
    <location>
        <begin position="478"/>
        <end position="499"/>
    </location>
</feature>
<feature type="transmembrane region" description="Helical" evidence="6">
    <location>
        <begin position="324"/>
        <end position="348"/>
    </location>
</feature>
<reference evidence="7" key="1">
    <citation type="submission" date="2021-12" db="EMBL/GenBank/DDBJ databases">
        <title>taxonomy of Moraxella sp. ZY201224.</title>
        <authorList>
            <person name="Li F."/>
        </authorList>
    </citation>
    <scope>NUCLEOTIDE SEQUENCE</scope>
    <source>
        <strain evidence="7">ZY201224</strain>
    </source>
</reference>
<dbReference type="RefSeq" id="WP_263076289.1">
    <property type="nucleotide sequence ID" value="NZ_CP089977.1"/>
</dbReference>
<dbReference type="InterPro" id="IPR011701">
    <property type="entry name" value="MFS"/>
</dbReference>
<dbReference type="Gene3D" id="1.20.1250.20">
    <property type="entry name" value="MFS general substrate transporter like domains"/>
    <property type="match status" value="2"/>
</dbReference>
<gene>
    <name evidence="7" type="ORF">LU297_09575</name>
</gene>
<feature type="transmembrane region" description="Helical" evidence="6">
    <location>
        <begin position="61"/>
        <end position="84"/>
    </location>
</feature>
<keyword evidence="4 6" id="KW-1133">Transmembrane helix</keyword>
<evidence type="ECO:0000313" key="7">
    <source>
        <dbReference type="EMBL" id="UXZ04794.1"/>
    </source>
</evidence>
<dbReference type="PANTHER" id="PTHR12778">
    <property type="entry name" value="SOLUTE CARRIER FAMILY 33 ACETYL-COA TRANSPORTER -RELATED"/>
    <property type="match status" value="1"/>
</dbReference>
<evidence type="ECO:0000256" key="1">
    <source>
        <dbReference type="ARBA" id="ARBA00004141"/>
    </source>
</evidence>
<feature type="transmembrane region" description="Helical" evidence="6">
    <location>
        <begin position="203"/>
        <end position="220"/>
    </location>
</feature>
<dbReference type="NCBIfam" id="TIGR00901">
    <property type="entry name" value="2A0125"/>
    <property type="match status" value="1"/>
</dbReference>
<proteinExistence type="predicted"/>
<feature type="transmembrane region" description="Helical" evidence="6">
    <location>
        <begin position="451"/>
        <end position="472"/>
    </location>
</feature>
<evidence type="ECO:0000256" key="6">
    <source>
        <dbReference type="SAM" id="Phobius"/>
    </source>
</evidence>
<evidence type="ECO:0000256" key="2">
    <source>
        <dbReference type="ARBA" id="ARBA00022448"/>
    </source>
</evidence>
<protein>
    <submittedName>
        <fullName evidence="7">MFS transporter</fullName>
    </submittedName>
</protein>
<dbReference type="Proteomes" id="UP001063782">
    <property type="component" value="Chromosome"/>
</dbReference>
<comment type="subcellular location">
    <subcellularLocation>
        <location evidence="1">Membrane</location>
        <topology evidence="1">Multi-pass membrane protein</topology>
    </subcellularLocation>
</comment>
<accession>A0ABY6F3X1</accession>
<evidence type="ECO:0000256" key="3">
    <source>
        <dbReference type="ARBA" id="ARBA00022692"/>
    </source>
</evidence>
<feature type="transmembrane region" description="Helical" evidence="6">
    <location>
        <begin position="160"/>
        <end position="183"/>
    </location>
</feature>
<evidence type="ECO:0000256" key="5">
    <source>
        <dbReference type="ARBA" id="ARBA00023136"/>
    </source>
</evidence>
<feature type="transmembrane region" description="Helical" evidence="6">
    <location>
        <begin position="127"/>
        <end position="148"/>
    </location>
</feature>
<dbReference type="InterPro" id="IPR004752">
    <property type="entry name" value="AmpG_permease/AT-1"/>
</dbReference>
<evidence type="ECO:0000313" key="8">
    <source>
        <dbReference type="Proteomes" id="UP001063782"/>
    </source>
</evidence>
<keyword evidence="5 6" id="KW-0472">Membrane</keyword>
<keyword evidence="8" id="KW-1185">Reference proteome</keyword>
<name>A0ABY6F3X1_9GAMM</name>
<feature type="transmembrane region" description="Helical" evidence="6">
    <location>
        <begin position="268"/>
        <end position="292"/>
    </location>
</feature>
<feature type="transmembrane region" description="Helical" evidence="6">
    <location>
        <begin position="96"/>
        <end position="115"/>
    </location>
</feature>
<dbReference type="Pfam" id="PF07690">
    <property type="entry name" value="MFS_1"/>
    <property type="match status" value="1"/>
</dbReference>
<dbReference type="SUPFAM" id="SSF103473">
    <property type="entry name" value="MFS general substrate transporter"/>
    <property type="match status" value="1"/>
</dbReference>
<keyword evidence="2" id="KW-0813">Transport</keyword>
<dbReference type="EMBL" id="CP089977">
    <property type="protein sequence ID" value="UXZ04794.1"/>
    <property type="molecule type" value="Genomic_DNA"/>
</dbReference>
<keyword evidence="3 6" id="KW-0812">Transmembrane</keyword>
<organism evidence="7 8">
    <name type="scientific">Moraxella nasicaprae</name>
    <dbReference type="NCBI Taxonomy" id="2904122"/>
    <lineage>
        <taxon>Bacteria</taxon>
        <taxon>Pseudomonadati</taxon>
        <taxon>Pseudomonadota</taxon>
        <taxon>Gammaproteobacteria</taxon>
        <taxon>Moraxellales</taxon>
        <taxon>Moraxellaceae</taxon>
        <taxon>Moraxella</taxon>
    </lineage>
</organism>
<feature type="transmembrane region" description="Helical" evidence="6">
    <location>
        <begin position="360"/>
        <end position="380"/>
    </location>
</feature>
<dbReference type="PANTHER" id="PTHR12778:SF10">
    <property type="entry name" value="MAJOR FACILITATOR SUPERFAMILY DOMAIN-CONTAINING PROTEIN 3"/>
    <property type="match status" value="1"/>
</dbReference>
<sequence>MSNTGQGTMSAWQNFERAYLNRQALSLLFLGFAAGVPILLVFSSLGLWLREAGIDRATVTMFGWATLAYSFKFIWSPLVDALPLPILKNYLGHRRSWLFLTQILVIVALVLMAMFDPASGESALYLMAFSCVLLGFSAASQDIVIDAYRIESAPASMQTALSASYVAGYRIGMIVSGAGALYLADFFGSSMEVYSYAAWQKTYLIMAAVMLIAVFTTLGIKEPAIDRKPIGNDTKDYARLVLVFGLSVVAFIIGYNLIGGALPETDGVLTGFLLGSVQFIGSIFLFGLTSWLSVNAGVAPKSVVQQAWLTPVTEFFERYGKKAIYVLALIGLYRVSDVVAGNISNIYYQELGFSKTQIATAVKMVGVWAGIVGGFIGGYLAQATNIMRAMTIGAILACLTNLLFVALFYLPNAPMMYTAVIIDNLAAGLASAIFVAFLSALTSIRFTAVQYALFSSLMTLFPKVLGGYSGAIVEATNYSFFFGFTFAIGLPVLILIYLVNKHIQIGQPKIGDE</sequence>
<feature type="transmembrane region" description="Helical" evidence="6">
    <location>
        <begin position="240"/>
        <end position="262"/>
    </location>
</feature>
<feature type="transmembrane region" description="Helical" evidence="6">
    <location>
        <begin position="392"/>
        <end position="410"/>
    </location>
</feature>
<dbReference type="InterPro" id="IPR036259">
    <property type="entry name" value="MFS_trans_sf"/>
</dbReference>
<feature type="transmembrane region" description="Helical" evidence="6">
    <location>
        <begin position="27"/>
        <end position="49"/>
    </location>
</feature>
<evidence type="ECO:0000256" key="4">
    <source>
        <dbReference type="ARBA" id="ARBA00022989"/>
    </source>
</evidence>